<keyword evidence="1" id="KW-0234">DNA repair</keyword>
<evidence type="ECO:0000256" key="1">
    <source>
        <dbReference type="RuleBase" id="RU363044"/>
    </source>
</evidence>
<keyword evidence="5" id="KW-1185">Reference proteome</keyword>
<evidence type="ECO:0000259" key="3">
    <source>
        <dbReference type="Pfam" id="PF05970"/>
    </source>
</evidence>
<keyword evidence="1" id="KW-0347">Helicase</keyword>
<reference evidence="4" key="1">
    <citation type="submission" date="2014-09" db="EMBL/GenBank/DDBJ databases">
        <title>Genome sequence of the luminous mushroom Mycena chlorophos for searching fungal bioluminescence genes.</title>
        <authorList>
            <person name="Tanaka Y."/>
            <person name="Kasuga D."/>
            <person name="Oba Y."/>
            <person name="Hase S."/>
            <person name="Sato K."/>
            <person name="Oba Y."/>
            <person name="Sakakibara Y."/>
        </authorList>
    </citation>
    <scope>NUCLEOTIDE SEQUENCE</scope>
</reference>
<dbReference type="PANTHER" id="PTHR47642">
    <property type="entry name" value="ATP-DEPENDENT DNA HELICASE"/>
    <property type="match status" value="1"/>
</dbReference>
<dbReference type="InterPro" id="IPR027417">
    <property type="entry name" value="P-loop_NTPase"/>
</dbReference>
<proteinExistence type="inferred from homology"/>
<dbReference type="EC" id="5.6.2.3" evidence="1"/>
<sequence>MEDWVTESGEWGPKRMFGFLNAWNPPLLQVTRSNQDMKLITNGAETKDITFYITLYIAKRQIQAANASALLAKGTAFQKLYQGRAEENLKRNKRLLQRCTISYLMGWGDRFISHTYVKIYWDQVTAQLRKTFPFLVSTEFAFGIDATMTAPTENQQEEVRVTITGSRCSDAKLQETCRLSQDEDGVFVLKDQLKEYQDRGDALENMSFYEYYVKTYDGKYLARGSGTGPQAAAGSGTGPAAEDCDEQRDEPTRNEPGISNSLPEEPLDNREEPLDDPNAGGTSESGTRGGRPPSVRVPYRAGTCKTRCRVVRSSKQETNLHFIGRWFPRDEEGTREYYAAQMLLLLKPSRELRELPNGHPSFYDAFQAFRRTSTLEEERILENIRYFYECSDRATQRREEEARQAAAAPQATAAQGPSTMLAEEVVLLGDGPGSEPTEEDIEQARQDRYAARDRLYGEGAIDIAMDSGVFQENYSRAVFDPIAEQASMEQTVQFQDWGRTVANFERGAGSARDTNETGGNQREDAGSVIVGDEQDASRSAEDPGAVMDLTESVSDTTESLVDGLNREQRRAHDIILGHLQQTIEGRNPPQLLMIVRGEGGTGKTVLLNTIAASFAARDASSLLAKTATTGVAASLFGGQTLHNWAGIGLNTKGAKASQATKEKRVRNMATTRYLVIDEYSMLTKKILEQVSNILGTVKEELQQCDASDCFGGISVILFGDLHQFPPVGNPRQALFYDGEGSDENSPIGLDLYRRFTTVVTLMEQRRVSDPVWTAFLARLRVGDCTEEDIKMLEQLKVGSTEELEKIDWSADPWKGAVLVTPRHAVRERWNEEALRRYTAETGHRLYRFPAEDRISATGAELSAWERFYVAQAKTQQAGKLADTVPVTVGMRAMVMHNISTEAELANGSRGTIEKIVLDYREQQPLNEDATTDSGNAPELPDVPPGILPIVPSSVKFSLQRRDKSHFTVKRQQVAVTPAYAFTDYKSQGQTIPYVLVDLANPPNGGLTPFNAFSALTVPGPAPRMGHNAGAISVERGQSATTTRAPVNPGSAHLIARYAEADDGLVKTTVCAWRQLNKDVAELKEGDWVFVEDEDFFIGEAVIPTPHLSRFIWKERHGLGLDQFSTRNGSPPPELYVRWRQYDGPILQRVYEEGQGLALGIGTRVAFFRTAHFEGEDDGYVVGFSAPSVIWVRLAPSGTYWRTEDMDLVDGLMARADTEKIVLVRKENLRRHVYTGERDIAVGERVETGWGVHPARFGVVEGVYGDGCGFGVRMRDSCTGQAVDFGMHERATSGAR</sequence>
<keyword evidence="1" id="KW-0233">DNA recombination</keyword>
<keyword evidence="1" id="KW-0067">ATP-binding</keyword>
<evidence type="ECO:0000313" key="5">
    <source>
        <dbReference type="Proteomes" id="UP000815677"/>
    </source>
</evidence>
<keyword evidence="1" id="KW-0378">Hydrolase</keyword>
<organism evidence="4 5">
    <name type="scientific">Mycena chlorophos</name>
    <name type="common">Agaric fungus</name>
    <name type="synonym">Agaricus chlorophos</name>
    <dbReference type="NCBI Taxonomy" id="658473"/>
    <lineage>
        <taxon>Eukaryota</taxon>
        <taxon>Fungi</taxon>
        <taxon>Dikarya</taxon>
        <taxon>Basidiomycota</taxon>
        <taxon>Agaricomycotina</taxon>
        <taxon>Agaricomycetes</taxon>
        <taxon>Agaricomycetidae</taxon>
        <taxon>Agaricales</taxon>
        <taxon>Marasmiineae</taxon>
        <taxon>Mycenaceae</taxon>
        <taxon>Mycena</taxon>
    </lineage>
</organism>
<dbReference type="Proteomes" id="UP000815677">
    <property type="component" value="Unassembled WGS sequence"/>
</dbReference>
<evidence type="ECO:0000256" key="2">
    <source>
        <dbReference type="SAM" id="MobiDB-lite"/>
    </source>
</evidence>
<dbReference type="SUPFAM" id="SSF52540">
    <property type="entry name" value="P-loop containing nucleoside triphosphate hydrolases"/>
    <property type="match status" value="2"/>
</dbReference>
<feature type="region of interest" description="Disordered" evidence="2">
    <location>
        <begin position="506"/>
        <end position="548"/>
    </location>
</feature>
<evidence type="ECO:0000313" key="4">
    <source>
        <dbReference type="EMBL" id="GAT42598.1"/>
    </source>
</evidence>
<accession>A0ABQ0KUM6</accession>
<dbReference type="EMBL" id="DF838112">
    <property type="protein sequence ID" value="GAT42598.1"/>
    <property type="molecule type" value="Genomic_DNA"/>
</dbReference>
<dbReference type="Gene3D" id="3.40.50.300">
    <property type="entry name" value="P-loop containing nucleotide triphosphate hydrolases"/>
    <property type="match status" value="1"/>
</dbReference>
<dbReference type="InterPro" id="IPR051055">
    <property type="entry name" value="PIF1_helicase"/>
</dbReference>
<comment type="similarity">
    <text evidence="1">Belongs to the helicase family.</text>
</comment>
<comment type="catalytic activity">
    <reaction evidence="1">
        <text>ATP + H2O = ADP + phosphate + H(+)</text>
        <dbReference type="Rhea" id="RHEA:13065"/>
        <dbReference type="ChEBI" id="CHEBI:15377"/>
        <dbReference type="ChEBI" id="CHEBI:15378"/>
        <dbReference type="ChEBI" id="CHEBI:30616"/>
        <dbReference type="ChEBI" id="CHEBI:43474"/>
        <dbReference type="ChEBI" id="CHEBI:456216"/>
        <dbReference type="EC" id="5.6.2.3"/>
    </reaction>
</comment>
<keyword evidence="1" id="KW-0547">Nucleotide-binding</keyword>
<feature type="region of interest" description="Disordered" evidence="2">
    <location>
        <begin position="226"/>
        <end position="299"/>
    </location>
</feature>
<name>A0ABQ0KUM6_MYCCL</name>
<dbReference type="InterPro" id="IPR010285">
    <property type="entry name" value="DNA_helicase_pif1-like_DEAD"/>
</dbReference>
<gene>
    <name evidence="4" type="ORF">MCHLO_00308</name>
</gene>
<protein>
    <recommendedName>
        <fullName evidence="1">ATP-dependent DNA helicase</fullName>
        <ecNumber evidence="1">5.6.2.3</ecNumber>
    </recommendedName>
</protein>
<keyword evidence="1" id="KW-0227">DNA damage</keyword>
<dbReference type="Pfam" id="PF05970">
    <property type="entry name" value="PIF1"/>
    <property type="match status" value="1"/>
</dbReference>
<feature type="domain" description="DNA helicase Pif1-like DEAD-box helicase" evidence="3">
    <location>
        <begin position="564"/>
        <end position="728"/>
    </location>
</feature>
<comment type="cofactor">
    <cofactor evidence="1">
        <name>Mg(2+)</name>
        <dbReference type="ChEBI" id="CHEBI:18420"/>
    </cofactor>
</comment>